<feature type="region of interest" description="Disordered" evidence="1">
    <location>
        <begin position="1"/>
        <end position="476"/>
    </location>
</feature>
<feature type="compositionally biased region" description="Polar residues" evidence="1">
    <location>
        <begin position="256"/>
        <end position="293"/>
    </location>
</feature>
<feature type="compositionally biased region" description="Basic and acidic residues" evidence="1">
    <location>
        <begin position="49"/>
        <end position="64"/>
    </location>
</feature>
<evidence type="ECO:0000313" key="3">
    <source>
        <dbReference type="Proteomes" id="UP000308197"/>
    </source>
</evidence>
<evidence type="ECO:0000313" key="2">
    <source>
        <dbReference type="EMBL" id="TFK92558.1"/>
    </source>
</evidence>
<sequence>MPPVSIRGRSTRLPEQDLPRANGGFRSMAGDESQTNELDDVPVASDDDTTVRGEGETSDERRFGGQEAGGDVSHSPTSSIESWTSGAGRESIEAFDERATASPAASAGSAPLWAALPSPHNYLFDENEYAGHEEGEIPDGERQDTPGKGPQQETTANETRDDALARAQRADEFAGEQQHARDQLGFITSLRKRSWAGSAASDERLRSMRRQRREQDGGEKAESLGLPPMTEFLGNPWGGDEESGREGRGSRFASVAVSTPMQRPSRPSQNFEYDSDANQSGKAPTPHSVSTVASKARPRKAGSSFEERAGTRPRSLLEEAPVPPSSTYASRPSARARKPSVDIRSAPRYTGAADMDVDREDDGSSLLRTPPPNQAQGLRDAGEKRRQHRQERSLQHLLSDPVPRTEGETYGRQWCGGYAPELLGQGQAATGTGRRRRAVDGLHEYETRLRDNTGSDDDEEERGPGNERSWSSFSALPNTKAWEFKHRGRGQPGPQAEDEKGYEAEERYFEEMGRRSRSDLRSQVDGGLSARRYRTPSRDEMMDEAEEEDDDERLLDRNGMETPRTRGVGGAVGGAGKIMQTAYDGDESFVDIPTRVEDPHNERWTIHLEDAEAIFKGLSTEFIGLVRWGQEPVVPFTVFNFKYTENDAVLRHIESSVTSMVTLLTGETGFHVVPPDPDCRGSMQSRELPFVWIIRGLTAASAWELTKIRVASSKGVSMITHLRTPSNPRYVCGLVGFLRPDVEAIRKAVLGVLRSKHMLARLEDLVQGNDQLKHIAEGRRVTFVINSLQIKITVTRKGAYVANVYIVPPTDDVEGWREWVEEMRTYRFNSLLCGAGRAQRIFWLKARQGTSAVEVGEARRSKRREKVEDGGIGAWIVEIVPVRLGTDEDGELAREAEQEGSGLRWADRCAEDEEVTGRREHGGDAGGGVSERSRLFKVL</sequence>
<feature type="compositionally biased region" description="Basic and acidic residues" evidence="1">
    <location>
        <begin position="213"/>
        <end position="222"/>
    </location>
</feature>
<feature type="compositionally biased region" description="Basic and acidic residues" evidence="1">
    <location>
        <begin position="380"/>
        <end position="394"/>
    </location>
</feature>
<protein>
    <submittedName>
        <fullName evidence="2">Uncharacterized protein</fullName>
    </submittedName>
</protein>
<feature type="compositionally biased region" description="Basic and acidic residues" evidence="1">
    <location>
        <begin position="129"/>
        <end position="145"/>
    </location>
</feature>
<feature type="compositionally biased region" description="Acidic residues" evidence="1">
    <location>
        <begin position="541"/>
        <end position="552"/>
    </location>
</feature>
<feature type="compositionally biased region" description="Basic and acidic residues" evidence="1">
    <location>
        <begin position="90"/>
        <end position="99"/>
    </location>
</feature>
<dbReference type="EMBL" id="ML210996">
    <property type="protein sequence ID" value="TFK92558.1"/>
    <property type="molecule type" value="Genomic_DNA"/>
</dbReference>
<feature type="compositionally biased region" description="Polar residues" evidence="1">
    <location>
        <begin position="74"/>
        <end position="85"/>
    </location>
</feature>
<feature type="compositionally biased region" description="Acidic residues" evidence="1">
    <location>
        <begin position="37"/>
        <end position="48"/>
    </location>
</feature>
<feature type="compositionally biased region" description="Basic and acidic residues" evidence="1">
    <location>
        <begin position="438"/>
        <end position="453"/>
    </location>
</feature>
<feature type="region of interest" description="Disordered" evidence="1">
    <location>
        <begin position="510"/>
        <end position="552"/>
    </location>
</feature>
<proteinExistence type="predicted"/>
<feature type="region of interest" description="Disordered" evidence="1">
    <location>
        <begin position="483"/>
        <end position="502"/>
    </location>
</feature>
<dbReference type="AlphaFoldDB" id="A0A5C3PXD7"/>
<reference evidence="2 3" key="1">
    <citation type="journal article" date="2019" name="Nat. Ecol. Evol.">
        <title>Megaphylogeny resolves global patterns of mushroom evolution.</title>
        <authorList>
            <person name="Varga T."/>
            <person name="Krizsan K."/>
            <person name="Foldi C."/>
            <person name="Dima B."/>
            <person name="Sanchez-Garcia M."/>
            <person name="Sanchez-Ramirez S."/>
            <person name="Szollosi G.J."/>
            <person name="Szarkandi J.G."/>
            <person name="Papp V."/>
            <person name="Albert L."/>
            <person name="Andreopoulos W."/>
            <person name="Angelini C."/>
            <person name="Antonin V."/>
            <person name="Barry K.W."/>
            <person name="Bougher N.L."/>
            <person name="Buchanan P."/>
            <person name="Buyck B."/>
            <person name="Bense V."/>
            <person name="Catcheside P."/>
            <person name="Chovatia M."/>
            <person name="Cooper J."/>
            <person name="Damon W."/>
            <person name="Desjardin D."/>
            <person name="Finy P."/>
            <person name="Geml J."/>
            <person name="Haridas S."/>
            <person name="Hughes K."/>
            <person name="Justo A."/>
            <person name="Karasinski D."/>
            <person name="Kautmanova I."/>
            <person name="Kiss B."/>
            <person name="Kocsube S."/>
            <person name="Kotiranta H."/>
            <person name="LaButti K.M."/>
            <person name="Lechner B.E."/>
            <person name="Liimatainen K."/>
            <person name="Lipzen A."/>
            <person name="Lukacs Z."/>
            <person name="Mihaltcheva S."/>
            <person name="Morgado L.N."/>
            <person name="Niskanen T."/>
            <person name="Noordeloos M.E."/>
            <person name="Ohm R.A."/>
            <person name="Ortiz-Santana B."/>
            <person name="Ovrebo C."/>
            <person name="Racz N."/>
            <person name="Riley R."/>
            <person name="Savchenko A."/>
            <person name="Shiryaev A."/>
            <person name="Soop K."/>
            <person name="Spirin V."/>
            <person name="Szebenyi C."/>
            <person name="Tomsovsky M."/>
            <person name="Tulloss R.E."/>
            <person name="Uehling J."/>
            <person name="Grigoriev I.V."/>
            <person name="Vagvolgyi C."/>
            <person name="Papp T."/>
            <person name="Martin F.M."/>
            <person name="Miettinen O."/>
            <person name="Hibbett D.S."/>
            <person name="Nagy L.G."/>
        </authorList>
    </citation>
    <scope>NUCLEOTIDE SEQUENCE [LARGE SCALE GENOMIC DNA]</scope>
    <source>
        <strain evidence="2 3">HHB13444</strain>
    </source>
</reference>
<dbReference type="Proteomes" id="UP000308197">
    <property type="component" value="Unassembled WGS sequence"/>
</dbReference>
<name>A0A5C3PXD7_9APHY</name>
<keyword evidence="3" id="KW-1185">Reference proteome</keyword>
<feature type="compositionally biased region" description="Basic and acidic residues" evidence="1">
    <location>
        <begin position="158"/>
        <end position="182"/>
    </location>
</feature>
<gene>
    <name evidence="2" type="ORF">K466DRAFT_562214</name>
</gene>
<organism evidence="2 3">
    <name type="scientific">Polyporus arcularius HHB13444</name>
    <dbReference type="NCBI Taxonomy" id="1314778"/>
    <lineage>
        <taxon>Eukaryota</taxon>
        <taxon>Fungi</taxon>
        <taxon>Dikarya</taxon>
        <taxon>Basidiomycota</taxon>
        <taxon>Agaricomycotina</taxon>
        <taxon>Agaricomycetes</taxon>
        <taxon>Polyporales</taxon>
        <taxon>Polyporaceae</taxon>
        <taxon>Polyporus</taxon>
    </lineage>
</organism>
<feature type="compositionally biased region" description="Low complexity" evidence="1">
    <location>
        <begin position="100"/>
        <end position="119"/>
    </location>
</feature>
<accession>A0A5C3PXD7</accession>
<feature type="compositionally biased region" description="Basic and acidic residues" evidence="1">
    <location>
        <begin position="510"/>
        <end position="522"/>
    </location>
</feature>
<dbReference type="InParanoid" id="A0A5C3PXD7"/>
<evidence type="ECO:0000256" key="1">
    <source>
        <dbReference type="SAM" id="MobiDB-lite"/>
    </source>
</evidence>